<dbReference type="InterPro" id="IPR051058">
    <property type="entry name" value="GDSL_Est/Lipase"/>
</dbReference>
<dbReference type="InterPro" id="IPR036514">
    <property type="entry name" value="SGNH_hydro_sf"/>
</dbReference>
<feature type="chain" id="PRO_5012006086" evidence="3">
    <location>
        <begin position="19"/>
        <end position="413"/>
    </location>
</feature>
<evidence type="ECO:0000313" key="4">
    <source>
        <dbReference type="EMBL" id="OMJ29641.1"/>
    </source>
</evidence>
<protein>
    <submittedName>
        <fullName evidence="4">Thermolabile hemolysin</fullName>
    </submittedName>
</protein>
<proteinExistence type="predicted"/>
<keyword evidence="1" id="KW-0378">Hydrolase</keyword>
<dbReference type="InterPro" id="IPR001087">
    <property type="entry name" value="GDSL"/>
</dbReference>
<evidence type="ECO:0000313" key="5">
    <source>
        <dbReference type="Proteomes" id="UP000187429"/>
    </source>
</evidence>
<dbReference type="SUPFAM" id="SSF52266">
    <property type="entry name" value="SGNH hydrolase"/>
    <property type="match status" value="1"/>
</dbReference>
<organism evidence="4 5">
    <name type="scientific">Smittium culicis</name>
    <dbReference type="NCBI Taxonomy" id="133412"/>
    <lineage>
        <taxon>Eukaryota</taxon>
        <taxon>Fungi</taxon>
        <taxon>Fungi incertae sedis</taxon>
        <taxon>Zoopagomycota</taxon>
        <taxon>Kickxellomycotina</taxon>
        <taxon>Harpellomycetes</taxon>
        <taxon>Harpellales</taxon>
        <taxon>Legeriomycetaceae</taxon>
        <taxon>Smittium</taxon>
    </lineage>
</organism>
<evidence type="ECO:0000256" key="1">
    <source>
        <dbReference type="ARBA" id="ARBA00022801"/>
    </source>
</evidence>
<dbReference type="Gene3D" id="3.40.50.1110">
    <property type="entry name" value="SGNH hydrolase"/>
    <property type="match status" value="1"/>
</dbReference>
<dbReference type="OrthoDB" id="1600564at2759"/>
<evidence type="ECO:0000256" key="2">
    <source>
        <dbReference type="SAM" id="MobiDB-lite"/>
    </source>
</evidence>
<keyword evidence="5" id="KW-1185">Reference proteome</keyword>
<sequence>MFSKLVSCSIALTLSVSAASNRLIVFGNSLSDIGNIEGVKYAIPWFPGRFSNGPVWNEYLAYNNNYTLINYSIGGATSNNTFSNGLSGGNVTIPSVVDQVLLFNSTFGGKFNSSSIEDDIVVIEIGSNDVLGSALALATGQVQTEVFTTGLVNNILYGVNFMANLGYKKFILTDIPDIQKTPSAQILGQTGGTTLNNYVVAANNLLSSTAASLVTSYNGSIDYIRVAGIYKFLKVVSDTSVSAALNLENTKDSCYVVVNNTLASSCNNSNDYLFMDGVHPTTRVHALFSAIFEKVIENPSFDIVDSNLIDLIKANNISSVSSTQNYLFSDSSDNTSPLKVDEYTIKNATANAAFLTGSSNQSSSGSGSTSSSSSSSSSTSSSSSSSNSSSSTRSIIFNFASVLMPVSLLMLFI</sequence>
<accession>A0A1R1YRY8</accession>
<feature type="region of interest" description="Disordered" evidence="2">
    <location>
        <begin position="357"/>
        <end position="391"/>
    </location>
</feature>
<dbReference type="PANTHER" id="PTHR45648:SF22">
    <property type="entry name" value="GDSL LIPASE_ACYLHYDROLASE FAMILY PROTEIN (AFU_ORTHOLOGUE AFUA_4G14700)"/>
    <property type="match status" value="1"/>
</dbReference>
<dbReference type="Proteomes" id="UP000187429">
    <property type="component" value="Unassembled WGS sequence"/>
</dbReference>
<dbReference type="GO" id="GO:0016788">
    <property type="term" value="F:hydrolase activity, acting on ester bonds"/>
    <property type="evidence" value="ECO:0007669"/>
    <property type="project" value="InterPro"/>
</dbReference>
<keyword evidence="3" id="KW-0732">Signal</keyword>
<comment type="caution">
    <text evidence="4">The sequence shown here is derived from an EMBL/GenBank/DDBJ whole genome shotgun (WGS) entry which is preliminary data.</text>
</comment>
<dbReference type="EMBL" id="LSSM01000226">
    <property type="protein sequence ID" value="OMJ29641.1"/>
    <property type="molecule type" value="Genomic_DNA"/>
</dbReference>
<dbReference type="PANTHER" id="PTHR45648">
    <property type="entry name" value="GDSL LIPASE/ACYLHYDROLASE FAMILY PROTEIN (AFU_ORTHOLOGUE AFUA_4G14700)"/>
    <property type="match status" value="1"/>
</dbReference>
<dbReference type="Pfam" id="PF00657">
    <property type="entry name" value="Lipase_GDSL"/>
    <property type="match status" value="1"/>
</dbReference>
<reference evidence="5" key="1">
    <citation type="submission" date="2017-01" db="EMBL/GenBank/DDBJ databases">
        <authorList>
            <person name="Wang Y."/>
            <person name="White M."/>
            <person name="Kvist S."/>
            <person name="Moncalvo J.-M."/>
        </authorList>
    </citation>
    <scope>NUCLEOTIDE SEQUENCE [LARGE SCALE GENOMIC DNA]</scope>
    <source>
        <strain evidence="5">ID-206-W2</strain>
    </source>
</reference>
<gene>
    <name evidence="4" type="ORF">AYI69_g842</name>
</gene>
<evidence type="ECO:0000256" key="3">
    <source>
        <dbReference type="SAM" id="SignalP"/>
    </source>
</evidence>
<name>A0A1R1YRY8_9FUNG</name>
<dbReference type="AlphaFoldDB" id="A0A1R1YRY8"/>
<feature type="signal peptide" evidence="3">
    <location>
        <begin position="1"/>
        <end position="18"/>
    </location>
</feature>
<dbReference type="CDD" id="cd01846">
    <property type="entry name" value="fatty_acyltransferase_like"/>
    <property type="match status" value="1"/>
</dbReference>